<comment type="cofactor">
    <cofactor evidence="9">
        <name>Zn(2+)</name>
        <dbReference type="ChEBI" id="CHEBI:29105"/>
    </cofactor>
    <text evidence="9">Binds 2 Zn(2+) ions.</text>
</comment>
<dbReference type="Gene3D" id="3.60.15.10">
    <property type="entry name" value="Ribonuclease Z/Hydroxyacylglutathione hydrolase-like"/>
    <property type="match status" value="1"/>
</dbReference>
<feature type="binding site" evidence="9">
    <location>
        <position position="65"/>
    </location>
    <ligand>
        <name>Zn(2+)</name>
        <dbReference type="ChEBI" id="CHEBI:29105"/>
        <label>2</label>
        <note>catalytic</note>
    </ligand>
</feature>
<keyword evidence="7 9" id="KW-0378">Hydrolase</keyword>
<accession>F8AKS1</accession>
<feature type="binding site" evidence="9">
    <location>
        <position position="210"/>
    </location>
    <ligand>
        <name>Zn(2+)</name>
        <dbReference type="ChEBI" id="CHEBI:29105"/>
        <label>2</label>
        <note>catalytic</note>
    </ligand>
</feature>
<feature type="binding site" evidence="9">
    <location>
        <position position="60"/>
    </location>
    <ligand>
        <name>Zn(2+)</name>
        <dbReference type="ChEBI" id="CHEBI:29105"/>
        <label>1</label>
        <note>catalytic</note>
    </ligand>
</feature>
<comment type="function">
    <text evidence="9">Zinc phosphodiesterase, which displays some tRNA 3'-processing endonuclease activity. Probably involved in tRNA maturation, by removing a 3'-trailer from precursor tRNA.</text>
</comment>
<feature type="binding site" evidence="9">
    <location>
        <position position="140"/>
    </location>
    <ligand>
        <name>Zn(2+)</name>
        <dbReference type="ChEBI" id="CHEBI:29105"/>
        <label>1</label>
        <note>catalytic</note>
    </ligand>
</feature>
<comment type="subunit">
    <text evidence="2 9">Homodimer.</text>
</comment>
<dbReference type="PANTHER" id="PTHR46018">
    <property type="entry name" value="ZINC PHOSPHODIESTERASE ELAC PROTEIN 1"/>
    <property type="match status" value="1"/>
</dbReference>
<organism evidence="11 12">
    <name type="scientific">Methanothermococcus okinawensis (strain DSM 14208 / JCM 11175 / IH1)</name>
    <dbReference type="NCBI Taxonomy" id="647113"/>
    <lineage>
        <taxon>Archaea</taxon>
        <taxon>Methanobacteriati</taxon>
        <taxon>Methanobacteriota</taxon>
        <taxon>Methanomada group</taxon>
        <taxon>Methanococci</taxon>
        <taxon>Methanococcales</taxon>
        <taxon>Methanococcaceae</taxon>
        <taxon>Methanothermococcus</taxon>
    </lineage>
</organism>
<evidence type="ECO:0000256" key="3">
    <source>
        <dbReference type="ARBA" id="ARBA00022694"/>
    </source>
</evidence>
<evidence type="ECO:0000313" key="11">
    <source>
        <dbReference type="EMBL" id="AEH06412.1"/>
    </source>
</evidence>
<dbReference type="InterPro" id="IPR013471">
    <property type="entry name" value="RNase_Z/BN"/>
</dbReference>
<evidence type="ECO:0000256" key="4">
    <source>
        <dbReference type="ARBA" id="ARBA00022722"/>
    </source>
</evidence>
<gene>
    <name evidence="9" type="primary">rnz</name>
    <name evidence="11" type="ordered locus">Metok_0428</name>
</gene>
<comment type="similarity">
    <text evidence="9">Belongs to the RNase Z family.</text>
</comment>
<keyword evidence="10" id="KW-0175">Coiled coil</keyword>
<dbReference type="GO" id="GO:0042802">
    <property type="term" value="F:identical protein binding"/>
    <property type="evidence" value="ECO:0007669"/>
    <property type="project" value="UniProtKB-ARBA"/>
</dbReference>
<dbReference type="EMBL" id="CP002792">
    <property type="protein sequence ID" value="AEH06412.1"/>
    <property type="molecule type" value="Genomic_DNA"/>
</dbReference>
<proteinExistence type="inferred from homology"/>
<comment type="catalytic activity">
    <reaction evidence="1 9">
        <text>Endonucleolytic cleavage of RNA, removing extra 3' nucleotides from tRNA precursor, generating 3' termini of tRNAs. A 3'-hydroxy group is left at the tRNA terminus and a 5'-phosphoryl group is left at the trailer molecule.</text>
        <dbReference type="EC" id="3.1.26.11"/>
    </reaction>
</comment>
<evidence type="ECO:0000313" key="12">
    <source>
        <dbReference type="Proteomes" id="UP000009296"/>
    </source>
</evidence>
<keyword evidence="4 9" id="KW-0540">Nuclease</keyword>
<evidence type="ECO:0000256" key="10">
    <source>
        <dbReference type="SAM" id="Coils"/>
    </source>
</evidence>
<name>F8AKS1_METOI</name>
<dbReference type="NCBIfam" id="NF000801">
    <property type="entry name" value="PRK00055.1-3"/>
    <property type="match status" value="1"/>
</dbReference>
<dbReference type="RefSeq" id="WP_013866598.1">
    <property type="nucleotide sequence ID" value="NC_015636.1"/>
</dbReference>
<protein>
    <recommendedName>
        <fullName evidence="9">Ribonuclease Z</fullName>
        <shortName evidence="9">RNase Z</shortName>
        <ecNumber evidence="9">3.1.26.11</ecNumber>
    </recommendedName>
    <alternativeName>
        <fullName evidence="9">tRNA 3 endonuclease</fullName>
    </alternativeName>
    <alternativeName>
        <fullName evidence="9">tRNase Z</fullName>
    </alternativeName>
</protein>
<dbReference type="PANTHER" id="PTHR46018:SF2">
    <property type="entry name" value="ZINC PHOSPHODIESTERASE ELAC PROTEIN 1"/>
    <property type="match status" value="1"/>
</dbReference>
<dbReference type="GeneID" id="10772550"/>
<keyword evidence="5 9" id="KW-0479">Metal-binding</keyword>
<evidence type="ECO:0000256" key="9">
    <source>
        <dbReference type="HAMAP-Rule" id="MF_01818"/>
    </source>
</evidence>
<feature type="binding site" evidence="9">
    <location>
        <position position="64"/>
    </location>
    <ligand>
        <name>Zn(2+)</name>
        <dbReference type="ChEBI" id="CHEBI:29105"/>
        <label>2</label>
        <note>catalytic</note>
    </ligand>
</feature>
<feature type="binding site" evidence="9">
    <location>
        <position position="62"/>
    </location>
    <ligand>
        <name>Zn(2+)</name>
        <dbReference type="ChEBI" id="CHEBI:29105"/>
        <label>1</label>
        <note>catalytic</note>
    </ligand>
</feature>
<dbReference type="HOGENOM" id="CLU_031317_2_1_2"/>
<dbReference type="AlphaFoldDB" id="F8AKS1"/>
<dbReference type="FunFam" id="3.60.15.10:FF:000002">
    <property type="entry name" value="Ribonuclease Z"/>
    <property type="match status" value="1"/>
</dbReference>
<dbReference type="eggNOG" id="arCOG00501">
    <property type="taxonomic scope" value="Archaea"/>
</dbReference>
<dbReference type="GO" id="GO:0008270">
    <property type="term" value="F:zinc ion binding"/>
    <property type="evidence" value="ECO:0007669"/>
    <property type="project" value="UniProtKB-UniRule"/>
</dbReference>
<reference evidence="11" key="1">
    <citation type="submission" date="2011-05" db="EMBL/GenBank/DDBJ databases">
        <title>Complete sequence of chromosome of Methanothermococcus okinawensis IH1.</title>
        <authorList>
            <consortium name="US DOE Joint Genome Institute"/>
            <person name="Lucas S."/>
            <person name="Han J."/>
            <person name="Lapidus A."/>
            <person name="Cheng J.-F."/>
            <person name="Goodwin L."/>
            <person name="Pitluck S."/>
            <person name="Peters L."/>
            <person name="Mikhailova N."/>
            <person name="Held B."/>
            <person name="Han C."/>
            <person name="Tapia R."/>
            <person name="Land M."/>
            <person name="Hauser L."/>
            <person name="Kyrpides N."/>
            <person name="Ivanova N."/>
            <person name="Pagani I."/>
            <person name="Sieprawska-Lupa M."/>
            <person name="Takai K."/>
            <person name="Miyazaki J."/>
            <person name="Whitman W."/>
            <person name="Woyke T."/>
        </authorList>
    </citation>
    <scope>NUCLEOTIDE SEQUENCE</scope>
    <source>
        <strain evidence="11">IH1</strain>
    </source>
</reference>
<keyword evidence="8 9" id="KW-0862">Zinc</keyword>
<dbReference type="GO" id="GO:0042781">
    <property type="term" value="F:3'-tRNA processing endoribonuclease activity"/>
    <property type="evidence" value="ECO:0007669"/>
    <property type="project" value="UniProtKB-UniRule"/>
</dbReference>
<keyword evidence="12" id="KW-1185">Reference proteome</keyword>
<feature type="binding site" evidence="9">
    <location>
        <position position="270"/>
    </location>
    <ligand>
        <name>Zn(2+)</name>
        <dbReference type="ChEBI" id="CHEBI:29105"/>
        <label>2</label>
        <note>catalytic</note>
    </ligand>
</feature>
<dbReference type="Proteomes" id="UP000009296">
    <property type="component" value="Chromosome"/>
</dbReference>
<feature type="binding site" evidence="9">
    <location>
        <position position="210"/>
    </location>
    <ligand>
        <name>Zn(2+)</name>
        <dbReference type="ChEBI" id="CHEBI:29105"/>
        <label>1</label>
        <note>catalytic</note>
    </ligand>
</feature>
<keyword evidence="3 9" id="KW-0819">tRNA processing</keyword>
<dbReference type="HAMAP" id="MF_01818">
    <property type="entry name" value="RNase_Z_BN"/>
    <property type="match status" value="1"/>
</dbReference>
<dbReference type="Pfam" id="PF23023">
    <property type="entry name" value="Anti-Pycsar_Apyc1"/>
    <property type="match status" value="1"/>
</dbReference>
<evidence type="ECO:0000256" key="7">
    <source>
        <dbReference type="ARBA" id="ARBA00022801"/>
    </source>
</evidence>
<evidence type="ECO:0000256" key="5">
    <source>
        <dbReference type="ARBA" id="ARBA00022723"/>
    </source>
</evidence>
<dbReference type="OrthoDB" id="85118at2157"/>
<dbReference type="InterPro" id="IPR036866">
    <property type="entry name" value="RibonucZ/Hydroxyglut_hydro"/>
</dbReference>
<evidence type="ECO:0000256" key="6">
    <source>
        <dbReference type="ARBA" id="ARBA00022759"/>
    </source>
</evidence>
<dbReference type="NCBIfam" id="TIGR02651">
    <property type="entry name" value="RNase_Z"/>
    <property type="match status" value="1"/>
</dbReference>
<keyword evidence="6 9" id="KW-0255">Endonuclease</keyword>
<evidence type="ECO:0000256" key="8">
    <source>
        <dbReference type="ARBA" id="ARBA00022833"/>
    </source>
</evidence>
<evidence type="ECO:0000256" key="2">
    <source>
        <dbReference type="ARBA" id="ARBA00011738"/>
    </source>
</evidence>
<feature type="active site" description="Proton acceptor" evidence="9">
    <location>
        <position position="64"/>
    </location>
</feature>
<dbReference type="KEGG" id="mok:Metok_0428"/>
<evidence type="ECO:0000256" key="1">
    <source>
        <dbReference type="ARBA" id="ARBA00000402"/>
    </source>
</evidence>
<feature type="coiled-coil region" evidence="10">
    <location>
        <begin position="272"/>
        <end position="299"/>
    </location>
</feature>
<dbReference type="CDD" id="cd07717">
    <property type="entry name" value="RNaseZ_ZiPD-like_MBL-fold"/>
    <property type="match status" value="1"/>
</dbReference>
<dbReference type="EC" id="3.1.26.11" evidence="9"/>
<dbReference type="SUPFAM" id="SSF56281">
    <property type="entry name" value="Metallo-hydrolase/oxidoreductase"/>
    <property type="match status" value="1"/>
</dbReference>
<dbReference type="STRING" id="647113.Metok_0428"/>
<sequence>MKIVFLGTGAAVPTKNRNHSSIGLKFDGEILLFDCGEGAQRQMIYTDISPMKINNIFITHLHGDHILGLPGLLQSIGFNGRTEPINIYGPPETKETIENILKIGYHSINFNIKVYELSTKNPMKIKDTEKYEIYSYPMNHSVPTVGYIFREKKKPQLNLKKAIELGVEVGPNLKRLKDGYPIKIKNGKIIYPEDVLLPPKKGICIGYSGDTTPLEDFGEFLKSLGCNILIHEATFDSSKKDNALETMHSTIGDAVNIAKIAGVTELILTHISARYDDKMDDYINEVNSLNAENNNLNITIAEDFMKYPLKSKNK</sequence>